<feature type="transmembrane region" description="Helical" evidence="2">
    <location>
        <begin position="93"/>
        <end position="115"/>
    </location>
</feature>
<reference evidence="3" key="1">
    <citation type="journal article" date="2020" name="mSystems">
        <title>Genome- and Community-Level Interaction Insights into Carbon Utilization and Element Cycling Functions of Hydrothermarchaeota in Hydrothermal Sediment.</title>
        <authorList>
            <person name="Zhou Z."/>
            <person name="Liu Y."/>
            <person name="Xu W."/>
            <person name="Pan J."/>
            <person name="Luo Z.H."/>
            <person name="Li M."/>
        </authorList>
    </citation>
    <scope>NUCLEOTIDE SEQUENCE [LARGE SCALE GENOMIC DNA]</scope>
    <source>
        <strain evidence="3">SpSt-402</strain>
    </source>
</reference>
<dbReference type="AlphaFoldDB" id="A0A832H4P7"/>
<comment type="caution">
    <text evidence="3">The sequence shown here is derived from an EMBL/GenBank/DDBJ whole genome shotgun (WGS) entry which is preliminary data.</text>
</comment>
<keyword evidence="2" id="KW-0812">Transmembrane</keyword>
<organism evidence="3">
    <name type="scientific">Oscillatoriales cyanobacterium SpSt-402</name>
    <dbReference type="NCBI Taxonomy" id="2282168"/>
    <lineage>
        <taxon>Bacteria</taxon>
        <taxon>Bacillati</taxon>
        <taxon>Cyanobacteriota</taxon>
        <taxon>Cyanophyceae</taxon>
        <taxon>Oscillatoriophycideae</taxon>
        <taxon>Oscillatoriales</taxon>
    </lineage>
</organism>
<feature type="compositionally biased region" description="Polar residues" evidence="1">
    <location>
        <begin position="49"/>
        <end position="66"/>
    </location>
</feature>
<proteinExistence type="predicted"/>
<dbReference type="EMBL" id="DSRD01000496">
    <property type="protein sequence ID" value="HGW94171.1"/>
    <property type="molecule type" value="Genomic_DNA"/>
</dbReference>
<evidence type="ECO:0000256" key="1">
    <source>
        <dbReference type="SAM" id="MobiDB-lite"/>
    </source>
</evidence>
<protein>
    <submittedName>
        <fullName evidence="3">Uncharacterized protein</fullName>
    </submittedName>
</protein>
<evidence type="ECO:0000313" key="3">
    <source>
        <dbReference type="EMBL" id="HGW94171.1"/>
    </source>
</evidence>
<keyword evidence="2" id="KW-0472">Membrane</keyword>
<gene>
    <name evidence="3" type="ORF">ENR47_07800</name>
</gene>
<accession>A0A832H4P7</accession>
<evidence type="ECO:0000256" key="2">
    <source>
        <dbReference type="SAM" id="Phobius"/>
    </source>
</evidence>
<keyword evidence="2" id="KW-1133">Transmembrane helix</keyword>
<sequence>MFQANQKGSPKLSKPNGRTCLSRARHWAGSYANLIHIGERMSKHLDLTTQKQLQPSAMTTNSSSPALSFKEQNPDSKTVGTPLRRVSEKLMRMNPFVLFMVVCLFVGVPISAIAVKYQGMVQIGLKWGDLNGQIVIDGRSQALPKDKEN</sequence>
<name>A0A832H4P7_9CYAN</name>
<feature type="region of interest" description="Disordered" evidence="1">
    <location>
        <begin position="49"/>
        <end position="81"/>
    </location>
</feature>